<dbReference type="AlphaFoldDB" id="A0A9D5X3Z9"/>
<dbReference type="PROSITE" id="PS51482">
    <property type="entry name" value="DEGV"/>
    <property type="match status" value="1"/>
</dbReference>
<accession>A0A9D5X3Z9</accession>
<dbReference type="PANTHER" id="PTHR33434">
    <property type="entry name" value="DEGV DOMAIN-CONTAINING PROTEIN DR_1986-RELATED"/>
    <property type="match status" value="1"/>
</dbReference>
<proteinExistence type="predicted"/>
<gene>
    <name evidence="2" type="ORF">HXK24_05030</name>
</gene>
<dbReference type="Gene3D" id="3.30.1180.10">
    <property type="match status" value="1"/>
</dbReference>
<sequence length="285" mass="30709">MDTKRIAIITDSGTNVPPDFVAEHNIRITPLRINYSDGSSYESGITITPAELVARFEEEVPKTSLPSPEGIKAAFDDAKAAGYEGAVYVAISSGLSATCDTARMIAESITDFPIYVVDTKNIGIASGLIVIEAQRLIDQGLSLEEIGAKLDLASLNTRVYFSVPGLEYLRKGGRISEAIYRIGSMLNIKPVLTCDENGKYTIAKKTRGWQKSLAGQIALGSAFAQQFDHVHVGICCSAPNIIYSEMEAMIKEAIPNVTDFRYVEAGSDLLVHTGPGLVGYAVFGY</sequence>
<dbReference type="Gene3D" id="3.40.50.10170">
    <property type="match status" value="1"/>
</dbReference>
<dbReference type="EMBL" id="JABZGU010000121">
    <property type="protein sequence ID" value="MBF4803161.1"/>
    <property type="molecule type" value="Genomic_DNA"/>
</dbReference>
<dbReference type="InterPro" id="IPR003797">
    <property type="entry name" value="DegV"/>
</dbReference>
<evidence type="ECO:0000313" key="2">
    <source>
        <dbReference type="EMBL" id="MBF4803161.1"/>
    </source>
</evidence>
<evidence type="ECO:0000256" key="1">
    <source>
        <dbReference type="ARBA" id="ARBA00023121"/>
    </source>
</evidence>
<dbReference type="InterPro" id="IPR043168">
    <property type="entry name" value="DegV_C"/>
</dbReference>
<dbReference type="Pfam" id="PF02645">
    <property type="entry name" value="DegV"/>
    <property type="match status" value="1"/>
</dbReference>
<keyword evidence="1" id="KW-0446">Lipid-binding</keyword>
<reference evidence="2" key="1">
    <citation type="submission" date="2020-04" db="EMBL/GenBank/DDBJ databases">
        <title>Deep metagenomics examines the oral microbiome during advanced dental caries in children, revealing novel taxa and co-occurrences with host molecules.</title>
        <authorList>
            <person name="Baker J.L."/>
            <person name="Morton J.T."/>
            <person name="Dinis M."/>
            <person name="Alvarez R."/>
            <person name="Tran N.C."/>
            <person name="Knight R."/>
            <person name="Edlund A."/>
        </authorList>
    </citation>
    <scope>NUCLEOTIDE SEQUENCE</scope>
    <source>
        <strain evidence="2">JCVI_3_bin.11</strain>
    </source>
</reference>
<evidence type="ECO:0000313" key="3">
    <source>
        <dbReference type="Proteomes" id="UP000787322"/>
    </source>
</evidence>
<dbReference type="Proteomes" id="UP000787322">
    <property type="component" value="Unassembled WGS sequence"/>
</dbReference>
<name>A0A9D5X3Z9_9ACTN</name>
<protein>
    <submittedName>
        <fullName evidence="2">DegV family protein</fullName>
    </submittedName>
</protein>
<dbReference type="PANTHER" id="PTHR33434:SF2">
    <property type="entry name" value="FATTY ACID-BINDING PROTEIN TM_1468"/>
    <property type="match status" value="1"/>
</dbReference>
<organism evidence="2 3">
    <name type="scientific">Lancefieldella parvula</name>
    <dbReference type="NCBI Taxonomy" id="1382"/>
    <lineage>
        <taxon>Bacteria</taxon>
        <taxon>Bacillati</taxon>
        <taxon>Actinomycetota</taxon>
        <taxon>Coriobacteriia</taxon>
        <taxon>Coriobacteriales</taxon>
        <taxon>Atopobiaceae</taxon>
        <taxon>Lancefieldella</taxon>
    </lineage>
</organism>
<dbReference type="GO" id="GO:0008289">
    <property type="term" value="F:lipid binding"/>
    <property type="evidence" value="ECO:0007669"/>
    <property type="project" value="UniProtKB-KW"/>
</dbReference>
<dbReference type="InterPro" id="IPR050270">
    <property type="entry name" value="DegV_domain_contain"/>
</dbReference>
<dbReference type="NCBIfam" id="TIGR00762">
    <property type="entry name" value="DegV"/>
    <property type="match status" value="1"/>
</dbReference>
<dbReference type="SUPFAM" id="SSF82549">
    <property type="entry name" value="DAK1/DegV-like"/>
    <property type="match status" value="1"/>
</dbReference>
<comment type="caution">
    <text evidence="2">The sequence shown here is derived from an EMBL/GenBank/DDBJ whole genome shotgun (WGS) entry which is preliminary data.</text>
</comment>